<evidence type="ECO:0000256" key="4">
    <source>
        <dbReference type="ARBA" id="ARBA00022840"/>
    </source>
</evidence>
<dbReference type="InterPro" id="IPR047187">
    <property type="entry name" value="SF1_C_Upf1"/>
</dbReference>
<name>A0A2G7G1Y1_9EURO</name>
<keyword evidence="2" id="KW-0378">Hydrolase</keyword>
<protein>
    <recommendedName>
        <fullName evidence="5">DNA2/NAM7 helicase-like C-terminal domain-containing protein</fullName>
    </recommendedName>
</protein>
<evidence type="ECO:0000259" key="5">
    <source>
        <dbReference type="Pfam" id="PF13087"/>
    </source>
</evidence>
<evidence type="ECO:0000256" key="2">
    <source>
        <dbReference type="ARBA" id="ARBA00022801"/>
    </source>
</evidence>
<evidence type="ECO:0000256" key="3">
    <source>
        <dbReference type="ARBA" id="ARBA00022806"/>
    </source>
</evidence>
<feature type="domain" description="DNA2/NAM7 helicase-like C-terminal" evidence="5">
    <location>
        <begin position="255"/>
        <end position="370"/>
    </location>
</feature>
<dbReference type="GO" id="GO:0016787">
    <property type="term" value="F:hydrolase activity"/>
    <property type="evidence" value="ECO:0007669"/>
    <property type="project" value="UniProtKB-KW"/>
</dbReference>
<proteinExistence type="predicted"/>
<gene>
    <name evidence="6" type="ORF">AARAC_008996</name>
</gene>
<keyword evidence="3" id="KW-0347">Helicase</keyword>
<dbReference type="Gene3D" id="3.40.50.300">
    <property type="entry name" value="P-loop containing nucleotide triphosphate hydrolases"/>
    <property type="match status" value="1"/>
</dbReference>
<keyword evidence="4" id="KW-0067">ATP-binding</keyword>
<dbReference type="Proteomes" id="UP000231358">
    <property type="component" value="Unassembled WGS sequence"/>
</dbReference>
<evidence type="ECO:0000313" key="6">
    <source>
        <dbReference type="EMBL" id="PIG86860.1"/>
    </source>
</evidence>
<dbReference type="InterPro" id="IPR050534">
    <property type="entry name" value="Coronavir_polyprotein_1ab"/>
</dbReference>
<keyword evidence="7" id="KW-1185">Reference proteome</keyword>
<dbReference type="InterPro" id="IPR041679">
    <property type="entry name" value="DNA2/NAM7-like_C"/>
</dbReference>
<dbReference type="CDD" id="cd18808">
    <property type="entry name" value="SF1_C_Upf1"/>
    <property type="match status" value="1"/>
</dbReference>
<dbReference type="InterPro" id="IPR027417">
    <property type="entry name" value="P-loop_NTPase"/>
</dbReference>
<dbReference type="Pfam" id="PF13087">
    <property type="entry name" value="AAA_12"/>
    <property type="match status" value="1"/>
</dbReference>
<evidence type="ECO:0000313" key="7">
    <source>
        <dbReference type="Proteomes" id="UP000231358"/>
    </source>
</evidence>
<accession>A0A2G7G1Y1</accession>
<dbReference type="GO" id="GO:0005524">
    <property type="term" value="F:ATP binding"/>
    <property type="evidence" value="ECO:0007669"/>
    <property type="project" value="UniProtKB-KW"/>
</dbReference>
<sequence>MSKEIATDPPIYLILFSEFVKLRQGASTAQGRSRSFWNITFHINQVSVDSLETKEDRLVYTFESKLDLVGEGDTEGPGDFPNPSTYPLAAASFLHKVVVITLGFPSPKLWETQSELARQALLGKLALSKEQEEYIALNRNAINEEAEAEHKCLTVLGCLVKSIAVGDRVLFGISPKEDRPFRVYRGCTLVLRGEHWFRKANAQDYPIPGQKGSPKTGWPCIDFGINAASPLVVRLGNMTWTLPGLSHFLHLARVEGDARKDPSGSWFHSQEAELGVTLARILVDRGVRDIPIVTPYRAQVAEVKRIWEKRYPGIQVHPRVQTVDGSQGSEADAVVVLITRNRGSVSFLQSTKRANFMFSRACVSQYVVGNWEWVGSRRFIETAEKFFTYLNEADRVLNRTNYYTVYPEIE</sequence>
<keyword evidence="1" id="KW-0547">Nucleotide-binding</keyword>
<reference evidence="6 7" key="1">
    <citation type="submission" date="2017-05" db="EMBL/GenBank/DDBJ databases">
        <title>Genome sequence for an aflatoxigenic pathogen of Argentinian peanut, Aspergillus arachidicola.</title>
        <authorList>
            <person name="Moore G."/>
            <person name="Beltz S.B."/>
            <person name="Mack B.M."/>
        </authorList>
    </citation>
    <scope>NUCLEOTIDE SEQUENCE [LARGE SCALE GENOMIC DNA]</scope>
    <source>
        <strain evidence="6 7">CBS 117610</strain>
    </source>
</reference>
<dbReference type="AlphaFoldDB" id="A0A2G7G1Y1"/>
<dbReference type="PANTHER" id="PTHR43788:SF8">
    <property type="entry name" value="DNA-BINDING PROTEIN SMUBP-2"/>
    <property type="match status" value="1"/>
</dbReference>
<organism evidence="6 7">
    <name type="scientific">Aspergillus arachidicola</name>
    <dbReference type="NCBI Taxonomy" id="656916"/>
    <lineage>
        <taxon>Eukaryota</taxon>
        <taxon>Fungi</taxon>
        <taxon>Dikarya</taxon>
        <taxon>Ascomycota</taxon>
        <taxon>Pezizomycotina</taxon>
        <taxon>Eurotiomycetes</taxon>
        <taxon>Eurotiomycetidae</taxon>
        <taxon>Eurotiales</taxon>
        <taxon>Aspergillaceae</taxon>
        <taxon>Aspergillus</taxon>
        <taxon>Aspergillus subgen. Circumdati</taxon>
    </lineage>
</organism>
<dbReference type="GO" id="GO:0043139">
    <property type="term" value="F:5'-3' DNA helicase activity"/>
    <property type="evidence" value="ECO:0007669"/>
    <property type="project" value="TreeGrafter"/>
</dbReference>
<evidence type="ECO:0000256" key="1">
    <source>
        <dbReference type="ARBA" id="ARBA00022741"/>
    </source>
</evidence>
<dbReference type="SUPFAM" id="SSF52540">
    <property type="entry name" value="P-loop containing nucleoside triphosphate hydrolases"/>
    <property type="match status" value="1"/>
</dbReference>
<dbReference type="EMBL" id="NEXV01000219">
    <property type="protein sequence ID" value="PIG86860.1"/>
    <property type="molecule type" value="Genomic_DNA"/>
</dbReference>
<comment type="caution">
    <text evidence="6">The sequence shown here is derived from an EMBL/GenBank/DDBJ whole genome shotgun (WGS) entry which is preliminary data.</text>
</comment>
<dbReference type="PANTHER" id="PTHR43788">
    <property type="entry name" value="DNA2/NAM7 HELICASE FAMILY MEMBER"/>
    <property type="match status" value="1"/>
</dbReference>